<keyword evidence="1" id="KW-0547">Nucleotide-binding</keyword>
<protein>
    <submittedName>
        <fullName evidence="3">Uncharacterized protein</fullName>
    </submittedName>
</protein>
<evidence type="ECO:0000313" key="3">
    <source>
        <dbReference type="Ensembl" id="ENSOKIP00005035579.1"/>
    </source>
</evidence>
<sequence>SISLSSLSIFLGRLTDGKGKTIECKDTIFIMTLSVASDDIAQHGGPGAQPQETDEVQKSDVTISRQFKGAVIRPILKVTPHPLVLYPITASLIDEFIAKQRHDITLLWDRPVLDLLAGGYNLHYGAHSFKHEVELEVVIQLTAAYEQEVLSKGCTLRLSVHTEDRGGAGGQEGEGQGIISLRLKVVGKDSTARILDIRPPLSPDHKHTARILDIRPPLSPDH</sequence>
<dbReference type="Gene3D" id="3.40.50.300">
    <property type="entry name" value="P-loop containing nucleotide triphosphate hydrolases"/>
    <property type="match status" value="1"/>
</dbReference>
<dbReference type="Ensembl" id="ENSOKIT00005037567.1">
    <property type="protein sequence ID" value="ENSOKIP00005035579.1"/>
    <property type="gene ID" value="ENSOKIG00005015225.1"/>
</dbReference>
<dbReference type="GO" id="GO:0034605">
    <property type="term" value="P:cellular response to heat"/>
    <property type="evidence" value="ECO:0007669"/>
    <property type="project" value="TreeGrafter"/>
</dbReference>
<reference evidence="3" key="1">
    <citation type="submission" date="2025-08" db="UniProtKB">
        <authorList>
            <consortium name="Ensembl"/>
        </authorList>
    </citation>
    <scope>IDENTIFICATION</scope>
</reference>
<dbReference type="GO" id="GO:0016887">
    <property type="term" value="F:ATP hydrolysis activity"/>
    <property type="evidence" value="ECO:0007669"/>
    <property type="project" value="TreeGrafter"/>
</dbReference>
<organism evidence="3 4">
    <name type="scientific">Oncorhynchus kisutch</name>
    <name type="common">Coho salmon</name>
    <name type="synonym">Salmo kisutch</name>
    <dbReference type="NCBI Taxonomy" id="8019"/>
    <lineage>
        <taxon>Eukaryota</taxon>
        <taxon>Metazoa</taxon>
        <taxon>Chordata</taxon>
        <taxon>Craniata</taxon>
        <taxon>Vertebrata</taxon>
        <taxon>Euteleostomi</taxon>
        <taxon>Actinopterygii</taxon>
        <taxon>Neopterygii</taxon>
        <taxon>Teleostei</taxon>
        <taxon>Protacanthopterygii</taxon>
        <taxon>Salmoniformes</taxon>
        <taxon>Salmonidae</taxon>
        <taxon>Salmoninae</taxon>
        <taxon>Oncorhynchus</taxon>
    </lineage>
</organism>
<evidence type="ECO:0000313" key="4">
    <source>
        <dbReference type="Proteomes" id="UP000694557"/>
    </source>
</evidence>
<dbReference type="AlphaFoldDB" id="A0A8C7FZE8"/>
<dbReference type="GO" id="GO:0005524">
    <property type="term" value="F:ATP binding"/>
    <property type="evidence" value="ECO:0007669"/>
    <property type="project" value="UniProtKB-KW"/>
</dbReference>
<dbReference type="Proteomes" id="UP000694557">
    <property type="component" value="Unassembled WGS sequence"/>
</dbReference>
<evidence type="ECO:0000256" key="1">
    <source>
        <dbReference type="ARBA" id="ARBA00022741"/>
    </source>
</evidence>
<keyword evidence="4" id="KW-1185">Reference proteome</keyword>
<dbReference type="GeneTree" id="ENSGT00390000012961"/>
<proteinExistence type="predicted"/>
<accession>A0A8C7FZE8</accession>
<keyword evidence="2" id="KW-0067">ATP-binding</keyword>
<reference evidence="3" key="2">
    <citation type="submission" date="2025-09" db="UniProtKB">
        <authorList>
            <consortium name="Ensembl"/>
        </authorList>
    </citation>
    <scope>IDENTIFICATION</scope>
</reference>
<dbReference type="GO" id="GO:0005739">
    <property type="term" value="C:mitochondrion"/>
    <property type="evidence" value="ECO:0007669"/>
    <property type="project" value="TreeGrafter"/>
</dbReference>
<dbReference type="PANTHER" id="PTHR11638">
    <property type="entry name" value="ATP-DEPENDENT CLP PROTEASE"/>
    <property type="match status" value="1"/>
</dbReference>
<name>A0A8C7FZE8_ONCKI</name>
<dbReference type="InterPro" id="IPR027417">
    <property type="entry name" value="P-loop_NTPase"/>
</dbReference>
<evidence type="ECO:0000256" key="2">
    <source>
        <dbReference type="ARBA" id="ARBA00022840"/>
    </source>
</evidence>
<dbReference type="InterPro" id="IPR050130">
    <property type="entry name" value="ClpA_ClpB"/>
</dbReference>
<dbReference type="PANTHER" id="PTHR11638:SF93">
    <property type="entry name" value="MITOCHONDRIAL DISAGGREGASE"/>
    <property type="match status" value="1"/>
</dbReference>